<dbReference type="PRINTS" id="PR00455">
    <property type="entry name" value="HTHTETR"/>
</dbReference>
<proteinExistence type="predicted"/>
<dbReference type="RefSeq" id="WP_338257863.1">
    <property type="nucleotide sequence ID" value="NZ_BSRI01000002.1"/>
</dbReference>
<dbReference type="SUPFAM" id="SSF46689">
    <property type="entry name" value="Homeodomain-like"/>
    <property type="match status" value="1"/>
</dbReference>
<evidence type="ECO:0000313" key="5">
    <source>
        <dbReference type="Proteomes" id="UP001344906"/>
    </source>
</evidence>
<gene>
    <name evidence="4" type="ORF">KDH_75400</name>
</gene>
<reference evidence="4 5" key="1">
    <citation type="submission" date="2023-02" db="EMBL/GenBank/DDBJ databases">
        <title>Dictyobacter halimunensis sp. nov., a new member of the class Ktedonobacteria from forest soil in a geothermal area.</title>
        <authorList>
            <person name="Rachmania M.K."/>
            <person name="Ningsih F."/>
            <person name="Sakai Y."/>
            <person name="Yabe S."/>
            <person name="Yokota A."/>
            <person name="Sjamsuridzal W."/>
        </authorList>
    </citation>
    <scope>NUCLEOTIDE SEQUENCE [LARGE SCALE GENOMIC DNA]</scope>
    <source>
        <strain evidence="4 5">S3.2.2.5</strain>
    </source>
</reference>
<evidence type="ECO:0000259" key="3">
    <source>
        <dbReference type="PROSITE" id="PS50977"/>
    </source>
</evidence>
<evidence type="ECO:0000313" key="4">
    <source>
        <dbReference type="EMBL" id="GLV60721.1"/>
    </source>
</evidence>
<dbReference type="Proteomes" id="UP001344906">
    <property type="component" value="Unassembled WGS sequence"/>
</dbReference>
<evidence type="ECO:0000256" key="2">
    <source>
        <dbReference type="PROSITE-ProRule" id="PRU00335"/>
    </source>
</evidence>
<organism evidence="4 5">
    <name type="scientific">Dictyobacter halimunensis</name>
    <dbReference type="NCBI Taxonomy" id="3026934"/>
    <lineage>
        <taxon>Bacteria</taxon>
        <taxon>Bacillati</taxon>
        <taxon>Chloroflexota</taxon>
        <taxon>Ktedonobacteria</taxon>
        <taxon>Ktedonobacterales</taxon>
        <taxon>Dictyobacteraceae</taxon>
        <taxon>Dictyobacter</taxon>
    </lineage>
</organism>
<dbReference type="InterPro" id="IPR009057">
    <property type="entry name" value="Homeodomain-like_sf"/>
</dbReference>
<dbReference type="InterPro" id="IPR023772">
    <property type="entry name" value="DNA-bd_HTH_TetR-type_CS"/>
</dbReference>
<dbReference type="PANTHER" id="PTHR43479:SF11">
    <property type="entry name" value="ACREF_ENVCD OPERON REPRESSOR-RELATED"/>
    <property type="match status" value="1"/>
</dbReference>
<dbReference type="PANTHER" id="PTHR43479">
    <property type="entry name" value="ACREF/ENVCD OPERON REPRESSOR-RELATED"/>
    <property type="match status" value="1"/>
</dbReference>
<accession>A0ABQ6G6I9</accession>
<sequence length="235" mass="27172">MVRTVKEQEYAQRRNAILDMVQQLIYRQGYEQMTIQDIVGELKISKGAFYHYFASKQEVLEALLERMLDEVERRLIPIVEDPNLPALARFLYFFDAINRYKTDQKDLLFEIVRVWYADDNIIVRHKWRAVGLRRMAPLFSLLIRQGIKEGVVRVPYSEQLSSLVLSIATDLGDTLGELWLEFDAERGDMARVEEAIATYTAALERILGMVPNSLILTNAETLGAWFVSSRVRHSG</sequence>
<comment type="caution">
    <text evidence="4">The sequence shown here is derived from an EMBL/GenBank/DDBJ whole genome shotgun (WGS) entry which is preliminary data.</text>
</comment>
<dbReference type="Gene3D" id="1.10.357.10">
    <property type="entry name" value="Tetracycline Repressor, domain 2"/>
    <property type="match status" value="1"/>
</dbReference>
<protein>
    <submittedName>
        <fullName evidence="4">TetR family transcriptional regulator</fullName>
    </submittedName>
</protein>
<keyword evidence="1 2" id="KW-0238">DNA-binding</keyword>
<dbReference type="PROSITE" id="PS01081">
    <property type="entry name" value="HTH_TETR_1"/>
    <property type="match status" value="1"/>
</dbReference>
<keyword evidence="5" id="KW-1185">Reference proteome</keyword>
<feature type="DNA-binding region" description="H-T-H motif" evidence="2">
    <location>
        <begin position="34"/>
        <end position="53"/>
    </location>
</feature>
<dbReference type="Pfam" id="PF00440">
    <property type="entry name" value="TetR_N"/>
    <property type="match status" value="1"/>
</dbReference>
<feature type="domain" description="HTH tetR-type" evidence="3">
    <location>
        <begin position="11"/>
        <end position="71"/>
    </location>
</feature>
<name>A0ABQ6G6I9_9CHLR</name>
<dbReference type="InterPro" id="IPR050624">
    <property type="entry name" value="HTH-type_Tx_Regulator"/>
</dbReference>
<evidence type="ECO:0000256" key="1">
    <source>
        <dbReference type="ARBA" id="ARBA00023125"/>
    </source>
</evidence>
<dbReference type="InterPro" id="IPR001647">
    <property type="entry name" value="HTH_TetR"/>
</dbReference>
<dbReference type="EMBL" id="BSRI01000002">
    <property type="protein sequence ID" value="GLV60721.1"/>
    <property type="molecule type" value="Genomic_DNA"/>
</dbReference>
<dbReference type="PROSITE" id="PS50977">
    <property type="entry name" value="HTH_TETR_2"/>
    <property type="match status" value="1"/>
</dbReference>